<proteinExistence type="predicted"/>
<accession>A0ABD5XJ24</accession>
<organism evidence="1 2">
    <name type="scientific">Haloferax chudinovii</name>
    <dbReference type="NCBI Taxonomy" id="1109010"/>
    <lineage>
        <taxon>Archaea</taxon>
        <taxon>Methanobacteriati</taxon>
        <taxon>Methanobacteriota</taxon>
        <taxon>Stenosarchaea group</taxon>
        <taxon>Halobacteria</taxon>
        <taxon>Halobacteriales</taxon>
        <taxon>Haloferacaceae</taxon>
        <taxon>Haloferax</taxon>
    </lineage>
</organism>
<comment type="caution">
    <text evidence="1">The sequence shown here is derived from an EMBL/GenBank/DDBJ whole genome shotgun (WGS) entry which is preliminary data.</text>
</comment>
<dbReference type="AlphaFoldDB" id="A0ABD5XJ24"/>
<dbReference type="Proteomes" id="UP001596460">
    <property type="component" value="Unassembled WGS sequence"/>
</dbReference>
<keyword evidence="2" id="KW-1185">Reference proteome</keyword>
<dbReference type="RefSeq" id="WP_390242980.1">
    <property type="nucleotide sequence ID" value="NZ_JBHTAB010000001.1"/>
</dbReference>
<dbReference type="EMBL" id="JBHTAB010000001">
    <property type="protein sequence ID" value="MFC7128327.1"/>
    <property type="molecule type" value="Genomic_DNA"/>
</dbReference>
<name>A0ABD5XJ24_9EURY</name>
<gene>
    <name evidence="1" type="ORF">ACFQI8_02810</name>
</gene>
<reference evidence="1 2" key="1">
    <citation type="journal article" date="2019" name="Int. J. Syst. Evol. Microbiol.">
        <title>The Global Catalogue of Microorganisms (GCM) 10K type strain sequencing project: providing services to taxonomists for standard genome sequencing and annotation.</title>
        <authorList>
            <consortium name="The Broad Institute Genomics Platform"/>
            <consortium name="The Broad Institute Genome Sequencing Center for Infectious Disease"/>
            <person name="Wu L."/>
            <person name="Ma J."/>
        </authorList>
    </citation>
    <scope>NUCLEOTIDE SEQUENCE [LARGE SCALE GENOMIC DNA]</scope>
    <source>
        <strain evidence="1 2">DSM 26526</strain>
    </source>
</reference>
<evidence type="ECO:0000313" key="2">
    <source>
        <dbReference type="Proteomes" id="UP001596460"/>
    </source>
</evidence>
<evidence type="ECO:0000313" key="1">
    <source>
        <dbReference type="EMBL" id="MFC7128327.1"/>
    </source>
</evidence>
<sequence length="55" mass="5974">MAKYCGVLSTSVTESPPTITRSVADAIVTTDELELSEFEELEVALRRMLESTPGV</sequence>
<protein>
    <submittedName>
        <fullName evidence="1">Uncharacterized protein</fullName>
    </submittedName>
</protein>